<protein>
    <recommendedName>
        <fullName evidence="3">Flavin reductase</fullName>
    </recommendedName>
</protein>
<evidence type="ECO:0008006" key="3">
    <source>
        <dbReference type="Google" id="ProtNLM"/>
    </source>
</evidence>
<comment type="caution">
    <text evidence="1">The sequence shown here is derived from an EMBL/GenBank/DDBJ whole genome shotgun (WGS) entry which is preliminary data.</text>
</comment>
<dbReference type="EMBL" id="BOMP01000094">
    <property type="protein sequence ID" value="GIE42424.1"/>
    <property type="molecule type" value="Genomic_DNA"/>
</dbReference>
<dbReference type="Proteomes" id="UP000631312">
    <property type="component" value="Unassembled WGS sequence"/>
</dbReference>
<reference evidence="1 2" key="1">
    <citation type="submission" date="2021-01" db="EMBL/GenBank/DDBJ databases">
        <title>Whole genome shotgun sequence of Actinoplanes lobatus NBRC 12513.</title>
        <authorList>
            <person name="Komaki H."/>
            <person name="Tamura T."/>
        </authorList>
    </citation>
    <scope>NUCLEOTIDE SEQUENCE [LARGE SCALE GENOMIC DNA]</scope>
    <source>
        <strain evidence="1 2">NBRC 12513</strain>
    </source>
</reference>
<gene>
    <name evidence="1" type="ORF">Alo02nite_53220</name>
</gene>
<name>A0ABQ4AN38_9ACTN</name>
<keyword evidence="2" id="KW-1185">Reference proteome</keyword>
<organism evidence="1 2">
    <name type="scientific">Actinoplanes lobatus</name>
    <dbReference type="NCBI Taxonomy" id="113568"/>
    <lineage>
        <taxon>Bacteria</taxon>
        <taxon>Bacillati</taxon>
        <taxon>Actinomycetota</taxon>
        <taxon>Actinomycetes</taxon>
        <taxon>Micromonosporales</taxon>
        <taxon>Micromonosporaceae</taxon>
        <taxon>Actinoplanes</taxon>
    </lineage>
</organism>
<proteinExistence type="predicted"/>
<accession>A0ABQ4AN38</accession>
<evidence type="ECO:0000313" key="2">
    <source>
        <dbReference type="Proteomes" id="UP000631312"/>
    </source>
</evidence>
<sequence length="94" mass="10798">MHDRLTRTVRVTGTEPPDHVCERPSWSCRACGQPWPCPPARVSLMDGADRVMLAMYMWAHLDRAMTDLPPRSPAEFYDRFLSWTGADLVQRNPL</sequence>
<evidence type="ECO:0000313" key="1">
    <source>
        <dbReference type="EMBL" id="GIE42424.1"/>
    </source>
</evidence>